<dbReference type="Proteomes" id="UP000589036">
    <property type="component" value="Unassembled WGS sequence"/>
</dbReference>
<organism evidence="3 4">
    <name type="scientific">Spinactinospora alkalitolerans</name>
    <dbReference type="NCBI Taxonomy" id="687207"/>
    <lineage>
        <taxon>Bacteria</taxon>
        <taxon>Bacillati</taxon>
        <taxon>Actinomycetota</taxon>
        <taxon>Actinomycetes</taxon>
        <taxon>Streptosporangiales</taxon>
        <taxon>Nocardiopsidaceae</taxon>
        <taxon>Spinactinospora</taxon>
    </lineage>
</organism>
<protein>
    <submittedName>
        <fullName evidence="3">Anti-sigma regulatory factor (Ser/Thr protein kinase)</fullName>
    </submittedName>
</protein>
<dbReference type="InterPro" id="IPR050267">
    <property type="entry name" value="Anti-sigma-factor_SerPK"/>
</dbReference>
<name>A0A852U8X0_9ACTN</name>
<feature type="domain" description="Histidine kinase/HSP90-like ATPase" evidence="2">
    <location>
        <begin position="15"/>
        <end position="121"/>
    </location>
</feature>
<dbReference type="Pfam" id="PF13581">
    <property type="entry name" value="HATPase_c_2"/>
    <property type="match status" value="1"/>
</dbReference>
<evidence type="ECO:0000256" key="1">
    <source>
        <dbReference type="ARBA" id="ARBA00022527"/>
    </source>
</evidence>
<dbReference type="AlphaFoldDB" id="A0A852U8X0"/>
<accession>A0A852U8X0</accession>
<dbReference type="InterPro" id="IPR036890">
    <property type="entry name" value="HATPase_C_sf"/>
</dbReference>
<keyword evidence="1" id="KW-0723">Serine/threonine-protein kinase</keyword>
<dbReference type="SUPFAM" id="SSF55874">
    <property type="entry name" value="ATPase domain of HSP90 chaperone/DNA topoisomerase II/histidine kinase"/>
    <property type="match status" value="1"/>
</dbReference>
<dbReference type="PANTHER" id="PTHR35526">
    <property type="entry name" value="ANTI-SIGMA-F FACTOR RSBW-RELATED"/>
    <property type="match status" value="1"/>
</dbReference>
<keyword evidence="4" id="KW-1185">Reference proteome</keyword>
<evidence type="ECO:0000313" key="3">
    <source>
        <dbReference type="EMBL" id="NYE50380.1"/>
    </source>
</evidence>
<dbReference type="InterPro" id="IPR003594">
    <property type="entry name" value="HATPase_dom"/>
</dbReference>
<dbReference type="RefSeq" id="WP_179645869.1">
    <property type="nucleotide sequence ID" value="NZ_BAAAYY010000014.1"/>
</dbReference>
<dbReference type="GO" id="GO:0004674">
    <property type="term" value="F:protein serine/threonine kinase activity"/>
    <property type="evidence" value="ECO:0007669"/>
    <property type="project" value="UniProtKB-KW"/>
</dbReference>
<comment type="caution">
    <text evidence="3">The sequence shown here is derived from an EMBL/GenBank/DDBJ whole genome shotgun (WGS) entry which is preliminary data.</text>
</comment>
<reference evidence="3 4" key="1">
    <citation type="submission" date="2020-07" db="EMBL/GenBank/DDBJ databases">
        <title>Sequencing the genomes of 1000 actinobacteria strains.</title>
        <authorList>
            <person name="Klenk H.-P."/>
        </authorList>
    </citation>
    <scope>NUCLEOTIDE SEQUENCE [LARGE SCALE GENOMIC DNA]</scope>
    <source>
        <strain evidence="3 4">CXB654</strain>
    </source>
</reference>
<keyword evidence="1" id="KW-0808">Transferase</keyword>
<keyword evidence="1" id="KW-0418">Kinase</keyword>
<evidence type="ECO:0000313" key="4">
    <source>
        <dbReference type="Proteomes" id="UP000589036"/>
    </source>
</evidence>
<dbReference type="PANTHER" id="PTHR35526:SF3">
    <property type="entry name" value="ANTI-SIGMA-F FACTOR RSBW"/>
    <property type="match status" value="1"/>
</dbReference>
<dbReference type="CDD" id="cd16936">
    <property type="entry name" value="HATPase_RsbW-like"/>
    <property type="match status" value="1"/>
</dbReference>
<dbReference type="Gene3D" id="3.30.565.10">
    <property type="entry name" value="Histidine kinase-like ATPase, C-terminal domain"/>
    <property type="match status" value="1"/>
</dbReference>
<gene>
    <name evidence="3" type="ORF">HDA32_005500</name>
</gene>
<dbReference type="EMBL" id="JACCCC010000001">
    <property type="protein sequence ID" value="NYE50380.1"/>
    <property type="molecule type" value="Genomic_DNA"/>
</dbReference>
<proteinExistence type="predicted"/>
<sequence length="173" mass="19095">MNDDDLYTVRAGRTFPGTVDQCREARLWARTLMRPFRDVADPVELVVSEFFTNAVTHTASGERGGEVFVSIVGLVYGVVHLEVVDQGPRSDRPKTVARVLMPDPRRPGGCGLFLTSALSKEWGRLPAEGGPTYAEKGYTSIFTTEHGDDYDGPMITWAEFMTKAGLRIPAQRS</sequence>
<evidence type="ECO:0000259" key="2">
    <source>
        <dbReference type="Pfam" id="PF13581"/>
    </source>
</evidence>